<dbReference type="GO" id="GO:0016491">
    <property type="term" value="F:oxidoreductase activity"/>
    <property type="evidence" value="ECO:0007669"/>
    <property type="project" value="UniProtKB-KW"/>
</dbReference>
<name>A0A075UVE9_9PSEU</name>
<dbReference type="EMBL" id="CP008953">
    <property type="protein sequence ID" value="AIG76434.1"/>
    <property type="molecule type" value="Genomic_DNA"/>
</dbReference>
<dbReference type="InterPro" id="IPR057326">
    <property type="entry name" value="KR_dom"/>
</dbReference>
<evidence type="ECO:0000259" key="3">
    <source>
        <dbReference type="SMART" id="SM00822"/>
    </source>
</evidence>
<keyword evidence="2" id="KW-0560">Oxidoreductase</keyword>
<dbReference type="SMART" id="SM00822">
    <property type="entry name" value="PKS_KR"/>
    <property type="match status" value="1"/>
</dbReference>
<reference evidence="4 5" key="1">
    <citation type="journal article" date="2014" name="J. Biotechnol.">
        <title>Complete genome sequence of the actinobacterium Amycolatopsis japonica MG417-CF17(T) (=DSM 44213T) producing (S,S)-N,N'-ethylenediaminedisuccinic acid.</title>
        <authorList>
            <person name="Stegmann E."/>
            <person name="Albersmeier A."/>
            <person name="Spohn M."/>
            <person name="Gert H."/>
            <person name="Weber T."/>
            <person name="Wohlleben W."/>
            <person name="Kalinowski J."/>
            <person name="Ruckert C."/>
        </authorList>
    </citation>
    <scope>NUCLEOTIDE SEQUENCE [LARGE SCALE GENOMIC DNA]</scope>
    <source>
        <strain evidence="5">MG417-CF17 (DSM 44213)</strain>
    </source>
</reference>
<evidence type="ECO:0000313" key="4">
    <source>
        <dbReference type="EMBL" id="AIG76434.1"/>
    </source>
</evidence>
<dbReference type="Pfam" id="PF13561">
    <property type="entry name" value="adh_short_C2"/>
    <property type="match status" value="1"/>
</dbReference>
<accession>A0A075UVE9</accession>
<dbReference type="KEGG" id="aja:AJAP_17830"/>
<dbReference type="Gene3D" id="3.40.50.720">
    <property type="entry name" value="NAD(P)-binding Rossmann-like Domain"/>
    <property type="match status" value="1"/>
</dbReference>
<gene>
    <name evidence="4" type="ORF">AJAP_17830</name>
</gene>
<dbReference type="eggNOG" id="COG1028">
    <property type="taxonomic scope" value="Bacteria"/>
</dbReference>
<proteinExistence type="inferred from homology"/>
<organism evidence="4 5">
    <name type="scientific">Amycolatopsis japonica</name>
    <dbReference type="NCBI Taxonomy" id="208439"/>
    <lineage>
        <taxon>Bacteria</taxon>
        <taxon>Bacillati</taxon>
        <taxon>Actinomycetota</taxon>
        <taxon>Actinomycetes</taxon>
        <taxon>Pseudonocardiales</taxon>
        <taxon>Pseudonocardiaceae</taxon>
        <taxon>Amycolatopsis</taxon>
        <taxon>Amycolatopsis japonica group</taxon>
    </lineage>
</organism>
<dbReference type="PRINTS" id="PR00081">
    <property type="entry name" value="GDHRDH"/>
</dbReference>
<dbReference type="STRING" id="208439.AJAP_17830"/>
<dbReference type="AlphaFoldDB" id="A0A075UVE9"/>
<dbReference type="SUPFAM" id="SSF51735">
    <property type="entry name" value="NAD(P)-binding Rossmann-fold domains"/>
    <property type="match status" value="1"/>
</dbReference>
<protein>
    <recommendedName>
        <fullName evidence="3">Ketoreductase domain-containing protein</fullName>
    </recommendedName>
</protein>
<dbReference type="PANTHER" id="PTHR42879">
    <property type="entry name" value="3-OXOACYL-(ACYL-CARRIER-PROTEIN) REDUCTASE"/>
    <property type="match status" value="1"/>
</dbReference>
<keyword evidence="5" id="KW-1185">Reference proteome</keyword>
<dbReference type="InterPro" id="IPR050259">
    <property type="entry name" value="SDR"/>
</dbReference>
<sequence>MSGSAPVAVITGGATGLGERIVRRLHGGGHRVAIADLDEAAAKRLATELDRTGAHAQSYRVDVASRPDIDQLLASVLGDFGGVQVLVNNAARTQARPLLEITPQELDEVMAVNFNGTFHACQLFGAHMAEAGYGRIVNLASLAGQNGGTSTGGHYASSKGAILTATKVFARELAARGVTVNAVSPGPQDSPMVHRIVGEENLTKLTAGIPVGRLGSMAFIAEMVALLASPEAASVTGACWDANGGLFMR</sequence>
<evidence type="ECO:0000256" key="2">
    <source>
        <dbReference type="ARBA" id="ARBA00023002"/>
    </source>
</evidence>
<dbReference type="InterPro" id="IPR002347">
    <property type="entry name" value="SDR_fam"/>
</dbReference>
<evidence type="ECO:0000256" key="1">
    <source>
        <dbReference type="ARBA" id="ARBA00006484"/>
    </source>
</evidence>
<evidence type="ECO:0000313" key="5">
    <source>
        <dbReference type="Proteomes" id="UP000028492"/>
    </source>
</evidence>
<comment type="similarity">
    <text evidence="1">Belongs to the short-chain dehydrogenases/reductases (SDR) family.</text>
</comment>
<dbReference type="InterPro" id="IPR036291">
    <property type="entry name" value="NAD(P)-bd_dom_sf"/>
</dbReference>
<dbReference type="PRINTS" id="PR00080">
    <property type="entry name" value="SDRFAMILY"/>
</dbReference>
<feature type="domain" description="Ketoreductase" evidence="3">
    <location>
        <begin position="6"/>
        <end position="186"/>
    </location>
</feature>
<dbReference type="FunFam" id="3.40.50.720:FF:000173">
    <property type="entry name" value="3-oxoacyl-[acyl-carrier protein] reductase"/>
    <property type="match status" value="1"/>
</dbReference>
<dbReference type="RefSeq" id="WP_038513026.1">
    <property type="nucleotide sequence ID" value="NZ_CP008953.1"/>
</dbReference>
<dbReference type="Proteomes" id="UP000028492">
    <property type="component" value="Chromosome"/>
</dbReference>
<dbReference type="HOGENOM" id="CLU_010194_1_3_11"/>
<dbReference type="PANTHER" id="PTHR42879:SF2">
    <property type="entry name" value="3-OXOACYL-[ACYL-CARRIER-PROTEIN] REDUCTASE FABG"/>
    <property type="match status" value="1"/>
</dbReference>